<comment type="caution">
    <text evidence="1">The sequence shown here is derived from an EMBL/GenBank/DDBJ whole genome shotgun (WGS) entry which is preliminary data.</text>
</comment>
<sequence>MDRSNLGAEIWPDISYAPYVESGTRPHWTSIKEGTSLRKWAKHKGFDEAGMRNLQLSIASKGTKANPFVKPTFDTMKPRVERDIISGFSRFVERVNQGNI</sequence>
<name>A0ABQ0YQ19_9NOCA</name>
<accession>A0ABQ0YQ19</accession>
<gene>
    <name evidence="1" type="ORF">RAJCM14343_3953</name>
</gene>
<reference evidence="1 2" key="1">
    <citation type="journal article" date="2018" name="Biodegradation">
        <title>1,4-Dioxane degradation characteristics of Rhodococcus aetherivorans JCM 14343.</title>
        <authorList>
            <person name="Inoue D."/>
            <person name="Tsunoda T."/>
            <person name="Yamamoto N."/>
            <person name="Ike M."/>
            <person name="Sei K."/>
        </authorList>
    </citation>
    <scope>NUCLEOTIDE SEQUENCE [LARGE SCALE GENOMIC DNA]</scope>
    <source>
        <strain evidence="1 2">JCM 14343</strain>
    </source>
</reference>
<proteinExistence type="predicted"/>
<evidence type="ECO:0000313" key="1">
    <source>
        <dbReference type="EMBL" id="GES38688.1"/>
    </source>
</evidence>
<protein>
    <submittedName>
        <fullName evidence="1">Uncharacterized protein</fullName>
    </submittedName>
</protein>
<evidence type="ECO:0000313" key="2">
    <source>
        <dbReference type="Proteomes" id="UP000325466"/>
    </source>
</evidence>
<organism evidence="1 2">
    <name type="scientific">Rhodococcus aetherivorans</name>
    <dbReference type="NCBI Taxonomy" id="191292"/>
    <lineage>
        <taxon>Bacteria</taxon>
        <taxon>Bacillati</taxon>
        <taxon>Actinomycetota</taxon>
        <taxon>Actinomycetes</taxon>
        <taxon>Mycobacteriales</taxon>
        <taxon>Nocardiaceae</taxon>
        <taxon>Rhodococcus</taxon>
    </lineage>
</organism>
<dbReference type="Proteomes" id="UP000325466">
    <property type="component" value="Unassembled WGS sequence"/>
</dbReference>
<dbReference type="EMBL" id="BLAH01000096">
    <property type="protein sequence ID" value="GES38688.1"/>
    <property type="molecule type" value="Genomic_DNA"/>
</dbReference>
<keyword evidence="2" id="KW-1185">Reference proteome</keyword>